<evidence type="ECO:0000313" key="2">
    <source>
        <dbReference type="Proteomes" id="UP000821853"/>
    </source>
</evidence>
<dbReference type="OrthoDB" id="6430028at2759"/>
<keyword evidence="2" id="KW-1185">Reference proteome</keyword>
<dbReference type="AlphaFoldDB" id="A0A9J6FQX2"/>
<protein>
    <submittedName>
        <fullName evidence="1">Uncharacterized protein</fullName>
    </submittedName>
</protein>
<dbReference type="Proteomes" id="UP000821853">
    <property type="component" value="Chromosome 10"/>
</dbReference>
<gene>
    <name evidence="1" type="ORF">HPB48_022149</name>
</gene>
<name>A0A9J6FQX2_HAELO</name>
<dbReference type="EMBL" id="JABSTR010000002">
    <property type="protein sequence ID" value="KAH9364672.1"/>
    <property type="molecule type" value="Genomic_DNA"/>
</dbReference>
<proteinExistence type="predicted"/>
<organism evidence="1 2">
    <name type="scientific">Haemaphysalis longicornis</name>
    <name type="common">Bush tick</name>
    <dbReference type="NCBI Taxonomy" id="44386"/>
    <lineage>
        <taxon>Eukaryota</taxon>
        <taxon>Metazoa</taxon>
        <taxon>Ecdysozoa</taxon>
        <taxon>Arthropoda</taxon>
        <taxon>Chelicerata</taxon>
        <taxon>Arachnida</taxon>
        <taxon>Acari</taxon>
        <taxon>Parasitiformes</taxon>
        <taxon>Ixodida</taxon>
        <taxon>Ixodoidea</taxon>
        <taxon>Ixodidae</taxon>
        <taxon>Haemaphysalinae</taxon>
        <taxon>Haemaphysalis</taxon>
    </lineage>
</organism>
<dbReference type="VEuPathDB" id="VectorBase:HLOH_062770"/>
<accession>A0A9J6FQX2</accession>
<reference evidence="1 2" key="1">
    <citation type="journal article" date="2020" name="Cell">
        <title>Large-Scale Comparative Analyses of Tick Genomes Elucidate Their Genetic Diversity and Vector Capacities.</title>
        <authorList>
            <consortium name="Tick Genome and Microbiome Consortium (TIGMIC)"/>
            <person name="Jia N."/>
            <person name="Wang J."/>
            <person name="Shi W."/>
            <person name="Du L."/>
            <person name="Sun Y."/>
            <person name="Zhan W."/>
            <person name="Jiang J.F."/>
            <person name="Wang Q."/>
            <person name="Zhang B."/>
            <person name="Ji P."/>
            <person name="Bell-Sakyi L."/>
            <person name="Cui X.M."/>
            <person name="Yuan T.T."/>
            <person name="Jiang B.G."/>
            <person name="Yang W.F."/>
            <person name="Lam T.T."/>
            <person name="Chang Q.C."/>
            <person name="Ding S.J."/>
            <person name="Wang X.J."/>
            <person name="Zhu J.G."/>
            <person name="Ruan X.D."/>
            <person name="Zhao L."/>
            <person name="Wei J.T."/>
            <person name="Ye R.Z."/>
            <person name="Que T.C."/>
            <person name="Du C.H."/>
            <person name="Zhou Y.H."/>
            <person name="Cheng J.X."/>
            <person name="Dai P.F."/>
            <person name="Guo W.B."/>
            <person name="Han X.H."/>
            <person name="Huang E.J."/>
            <person name="Li L.F."/>
            <person name="Wei W."/>
            <person name="Gao Y.C."/>
            <person name="Liu J.Z."/>
            <person name="Shao H.Z."/>
            <person name="Wang X."/>
            <person name="Wang C.C."/>
            <person name="Yang T.C."/>
            <person name="Huo Q.B."/>
            <person name="Li W."/>
            <person name="Chen H.Y."/>
            <person name="Chen S.E."/>
            <person name="Zhou L.G."/>
            <person name="Ni X.B."/>
            <person name="Tian J.H."/>
            <person name="Sheng Y."/>
            <person name="Liu T."/>
            <person name="Pan Y.S."/>
            <person name="Xia L.Y."/>
            <person name="Li J."/>
            <person name="Zhao F."/>
            <person name="Cao W.C."/>
        </authorList>
    </citation>
    <scope>NUCLEOTIDE SEQUENCE [LARGE SCALE GENOMIC DNA]</scope>
    <source>
        <strain evidence="1">HaeL-2018</strain>
    </source>
</reference>
<sequence>MCHDYLDNFLWYDELELPPREPVYNRVNNEHFSEDDYAYAQLLFSTFKCKTLGVYSNLYTKPYCLLLSDVMENFWKCIYDPRGLDPLAFVNLHHWAGRAR</sequence>
<comment type="caution">
    <text evidence="1">The sequence shown here is derived from an EMBL/GenBank/DDBJ whole genome shotgun (WGS) entry which is preliminary data.</text>
</comment>
<evidence type="ECO:0000313" key="1">
    <source>
        <dbReference type="EMBL" id="KAH9364672.1"/>
    </source>
</evidence>